<accession>A0A3D9SSA9</accession>
<dbReference type="SUPFAM" id="SSF53335">
    <property type="entry name" value="S-adenosyl-L-methionine-dependent methyltransferases"/>
    <property type="match status" value="1"/>
</dbReference>
<protein>
    <submittedName>
        <fullName evidence="2">Methyltransferase family protein</fullName>
    </submittedName>
</protein>
<organism evidence="2 3">
    <name type="scientific">Paenibacillus taihuensis</name>
    <dbReference type="NCBI Taxonomy" id="1156355"/>
    <lineage>
        <taxon>Bacteria</taxon>
        <taxon>Bacillati</taxon>
        <taxon>Bacillota</taxon>
        <taxon>Bacilli</taxon>
        <taxon>Bacillales</taxon>
        <taxon>Paenibacillaceae</taxon>
        <taxon>Paenibacillus</taxon>
    </lineage>
</organism>
<sequence>MPLPMEQTVSRFVRSDDPASRQFVYSLPLEWWSRPYEYAWCSQFVASTDTVLDAACGISHPFKFYLASRARKTYACDMDPRITSIPSILRDVTLDIGEAAAETVASTYEEGRITFNQASITALPYENRLFDKIFCISVLEHLTPADALLALKEFERTLQDDGLIVVTLDYPAVNLGYFQSIVRRAGLEFYGPIDTAMPRNALHTEYWGGIYCFRALLRKR</sequence>
<evidence type="ECO:0000313" key="2">
    <source>
        <dbReference type="EMBL" id="REE94601.1"/>
    </source>
</evidence>
<dbReference type="CDD" id="cd02440">
    <property type="entry name" value="AdoMet_MTases"/>
    <property type="match status" value="1"/>
</dbReference>
<dbReference type="Pfam" id="PF08241">
    <property type="entry name" value="Methyltransf_11"/>
    <property type="match status" value="1"/>
</dbReference>
<feature type="domain" description="Methyltransferase type 11" evidence="1">
    <location>
        <begin position="92"/>
        <end position="166"/>
    </location>
</feature>
<evidence type="ECO:0000259" key="1">
    <source>
        <dbReference type="Pfam" id="PF08241"/>
    </source>
</evidence>
<proteinExistence type="predicted"/>
<name>A0A3D9SSA9_9BACL</name>
<gene>
    <name evidence="2" type="ORF">A8990_101397</name>
</gene>
<dbReference type="RefSeq" id="WP_181909352.1">
    <property type="nucleotide sequence ID" value="NZ_QTTN01000001.1"/>
</dbReference>
<dbReference type="EMBL" id="QTTN01000001">
    <property type="protein sequence ID" value="REE94601.1"/>
    <property type="molecule type" value="Genomic_DNA"/>
</dbReference>
<dbReference type="Proteomes" id="UP000256304">
    <property type="component" value="Unassembled WGS sequence"/>
</dbReference>
<dbReference type="GO" id="GO:0008757">
    <property type="term" value="F:S-adenosylmethionine-dependent methyltransferase activity"/>
    <property type="evidence" value="ECO:0007669"/>
    <property type="project" value="InterPro"/>
</dbReference>
<dbReference type="GO" id="GO:0032259">
    <property type="term" value="P:methylation"/>
    <property type="evidence" value="ECO:0007669"/>
    <property type="project" value="UniProtKB-KW"/>
</dbReference>
<comment type="caution">
    <text evidence="2">The sequence shown here is derived from an EMBL/GenBank/DDBJ whole genome shotgun (WGS) entry which is preliminary data.</text>
</comment>
<dbReference type="Gene3D" id="3.40.50.150">
    <property type="entry name" value="Vaccinia Virus protein VP39"/>
    <property type="match status" value="1"/>
</dbReference>
<reference evidence="2 3" key="1">
    <citation type="submission" date="2018-08" db="EMBL/GenBank/DDBJ databases">
        <title>Genomic Encyclopedia of Type Strains, Phase III (KMG-III): the genomes of soil and plant-associated and newly described type strains.</title>
        <authorList>
            <person name="Whitman W."/>
        </authorList>
    </citation>
    <scope>NUCLEOTIDE SEQUENCE [LARGE SCALE GENOMIC DNA]</scope>
    <source>
        <strain evidence="2 3">CGMCC 1.10966</strain>
    </source>
</reference>
<keyword evidence="3" id="KW-1185">Reference proteome</keyword>
<keyword evidence="2" id="KW-0489">Methyltransferase</keyword>
<dbReference type="InterPro" id="IPR029063">
    <property type="entry name" value="SAM-dependent_MTases_sf"/>
</dbReference>
<dbReference type="AlphaFoldDB" id="A0A3D9SSA9"/>
<evidence type="ECO:0000313" key="3">
    <source>
        <dbReference type="Proteomes" id="UP000256304"/>
    </source>
</evidence>
<keyword evidence="2" id="KW-0808">Transferase</keyword>
<dbReference type="InterPro" id="IPR013216">
    <property type="entry name" value="Methyltransf_11"/>
</dbReference>